<dbReference type="AlphaFoldDB" id="A0A232ED08"/>
<feature type="compositionally biased region" description="Basic and acidic residues" evidence="1">
    <location>
        <begin position="14"/>
        <end position="38"/>
    </location>
</feature>
<keyword evidence="3" id="KW-1185">Reference proteome</keyword>
<organism evidence="2 3">
    <name type="scientific">Trichomalopsis sarcophagae</name>
    <dbReference type="NCBI Taxonomy" id="543379"/>
    <lineage>
        <taxon>Eukaryota</taxon>
        <taxon>Metazoa</taxon>
        <taxon>Ecdysozoa</taxon>
        <taxon>Arthropoda</taxon>
        <taxon>Hexapoda</taxon>
        <taxon>Insecta</taxon>
        <taxon>Pterygota</taxon>
        <taxon>Neoptera</taxon>
        <taxon>Endopterygota</taxon>
        <taxon>Hymenoptera</taxon>
        <taxon>Apocrita</taxon>
        <taxon>Proctotrupomorpha</taxon>
        <taxon>Chalcidoidea</taxon>
        <taxon>Pteromalidae</taxon>
        <taxon>Pteromalinae</taxon>
        <taxon>Trichomalopsis</taxon>
    </lineage>
</organism>
<feature type="region of interest" description="Disordered" evidence="1">
    <location>
        <begin position="1"/>
        <end position="38"/>
    </location>
</feature>
<evidence type="ECO:0000313" key="2">
    <source>
        <dbReference type="EMBL" id="OXU16230.1"/>
    </source>
</evidence>
<gene>
    <name evidence="2" type="ORF">TSAR_002516</name>
</gene>
<dbReference type="EMBL" id="NNAY01009801">
    <property type="protein sequence ID" value="OXU16230.1"/>
    <property type="molecule type" value="Genomic_DNA"/>
</dbReference>
<proteinExistence type="predicted"/>
<name>A0A232ED08_9HYME</name>
<evidence type="ECO:0000256" key="1">
    <source>
        <dbReference type="SAM" id="MobiDB-lite"/>
    </source>
</evidence>
<evidence type="ECO:0000313" key="3">
    <source>
        <dbReference type="Proteomes" id="UP000215335"/>
    </source>
</evidence>
<sequence>MPVLRKSFAANLREQNEKLKTNNKEEEHEKEANEAEVAVKEKQREIKGFPNIITTHNRIQIKKSAIEEAYSHKEPSKFYINMIHYLGLANNYARRAINGAKSHVKMVEEYPELHSETEEDPDMTEL</sequence>
<dbReference type="Proteomes" id="UP000215335">
    <property type="component" value="Unassembled WGS sequence"/>
</dbReference>
<protein>
    <submittedName>
        <fullName evidence="2">Uncharacterized protein</fullName>
    </submittedName>
</protein>
<comment type="caution">
    <text evidence="2">The sequence shown here is derived from an EMBL/GenBank/DDBJ whole genome shotgun (WGS) entry which is preliminary data.</text>
</comment>
<reference evidence="2 3" key="1">
    <citation type="journal article" date="2017" name="Curr. Biol.">
        <title>The Evolution of Venom by Co-option of Single-Copy Genes.</title>
        <authorList>
            <person name="Martinson E.O."/>
            <person name="Mrinalini"/>
            <person name="Kelkar Y.D."/>
            <person name="Chang C.H."/>
            <person name="Werren J.H."/>
        </authorList>
    </citation>
    <scope>NUCLEOTIDE SEQUENCE [LARGE SCALE GENOMIC DNA]</scope>
    <source>
        <strain evidence="2 3">Alberta</strain>
        <tissue evidence="2">Whole body</tissue>
    </source>
</reference>
<accession>A0A232ED08</accession>